<feature type="repeat" description="PPR" evidence="2">
    <location>
        <begin position="927"/>
        <end position="961"/>
    </location>
</feature>
<dbReference type="EMBL" id="JBANQN010000002">
    <property type="protein sequence ID" value="KAK6798885.1"/>
    <property type="molecule type" value="Genomic_DNA"/>
</dbReference>
<dbReference type="Proteomes" id="UP001371456">
    <property type="component" value="Unassembled WGS sequence"/>
</dbReference>
<dbReference type="Pfam" id="PF01535">
    <property type="entry name" value="PPR"/>
    <property type="match status" value="2"/>
</dbReference>
<dbReference type="GO" id="GO:0016597">
    <property type="term" value="F:amino acid binding"/>
    <property type="evidence" value="ECO:0007669"/>
    <property type="project" value="UniProtKB-UniRule"/>
</dbReference>
<dbReference type="InterPro" id="IPR002912">
    <property type="entry name" value="ACT_dom"/>
</dbReference>
<feature type="repeat" description="PPR" evidence="2">
    <location>
        <begin position="857"/>
        <end position="891"/>
    </location>
</feature>
<feature type="domain" description="ACT" evidence="4">
    <location>
        <begin position="29"/>
        <end position="107"/>
    </location>
</feature>
<comment type="function">
    <text evidence="3">Binds amino acids.</text>
</comment>
<feature type="domain" description="ACT" evidence="4">
    <location>
        <begin position="333"/>
        <end position="409"/>
    </location>
</feature>
<sequence length="1109" mass="124742">MDDEYAKLIRRMNPPRVVIDNDSCENATIIQVDSVNKHGILLQVVQVLTDLNLVITKAYISSDGGWFMDVFNVTDQDGNKVRDEEIISYIQKTLENDEVLLPSLRGTVGLMPSEEHTSIELSGTDRPGLLSEVCAVLADLHCNVVNAAIWTHNARAAAVVHVVDDVTDCAIEDPKRLATIKKLLRNVLKGNNDLKTAKMTLSPPGFTHRERRLHQIMFDDRDYVKVRRTEQGNIQDLKSGPCITVYYCSEKDYTVITMRSRDRPKLLFDIVCTLTDMEYVVFHGVVHTGKNEAYQEFYIRHVDGLPISSEAERERVILCLEAAIERRTSEGLELELCTEDRLGLLSDITRIFRENSLCIKRAEISTHGGKAKDIFYVTDVTGNPVEQKIIDSICEQVGPNMLHVKWNPCHSEKLPEEGTISYLFGSLFKVRTLQSLKQIGSASNAGVATTLIDAENGAYKMMRRSVGEFASVISRALIHASKQRSQTWTPALEQTLYRLGCRESLSPTLVARVIDPFLVHHHSLALGFFNWASQQPGFSHDSSTYHSILNSLCITRQFNTLDKLFKQVKAQKIRLHPSLYRSVIASHIIAKKSNLAFSIFSEVPSFASEIGSQTCNSLLAALSSEGNYKCAFQVFDEMNHRGIRLNTLGFGVFLWRFCGFNGLEKTLSLLDEVRKIDFSGINGSLLAVLVVQGLCSQSRIAEAVSAFDELRIRECKPDFIAYSIVAEALGNMRNVVDKDLVLKKKRKLGVAPRNNDYKEYIFDLISERLISEAKDLGKVIASGNFPMDDDLLNALIGSVSAIDPILAIFFLNFMLDRERSPNLVTVASLSAILCKHGKLDELLEVFQKLSSRNYFTDTHSYNIMVSFLCKAGKVREAYEVLRDMRRKGAVPDIQSYNLLLEACCREDLLRPAKRLWDEMFTNGCPGNLETYNILIQKCSEESEIEDACRLFHDMIEKGVVPDSITYTSVLKGLCQAKDLKMSLEVFSKCAIQDQTLARSVLCTFILNLCKEGYLVPAMELLRGQSTDTAFLDSHLIFLKFLADAEEINLAVEYLKWIQGKSPLMHQALSNEILASISSSSKPDPIFKLFQVMQDNRLTCNELGKEMAYR</sequence>
<dbReference type="InterPro" id="IPR002885">
    <property type="entry name" value="PPR_rpt"/>
</dbReference>
<dbReference type="Pfam" id="PF13041">
    <property type="entry name" value="PPR_2"/>
    <property type="match status" value="2"/>
</dbReference>
<dbReference type="AlphaFoldDB" id="A0AAN8U246"/>
<dbReference type="InterPro" id="IPR011990">
    <property type="entry name" value="TPR-like_helical_dom_sf"/>
</dbReference>
<comment type="caution">
    <text evidence="5">The sequence shown here is derived from an EMBL/GenBank/DDBJ whole genome shotgun (WGS) entry which is preliminary data.</text>
</comment>
<evidence type="ECO:0000256" key="3">
    <source>
        <dbReference type="RuleBase" id="RU369043"/>
    </source>
</evidence>
<evidence type="ECO:0000256" key="1">
    <source>
        <dbReference type="ARBA" id="ARBA00022737"/>
    </source>
</evidence>
<feature type="repeat" description="PPR" evidence="2">
    <location>
        <begin position="892"/>
        <end position="926"/>
    </location>
</feature>
<dbReference type="SUPFAM" id="SSF55021">
    <property type="entry name" value="ACT-like"/>
    <property type="match status" value="3"/>
</dbReference>
<evidence type="ECO:0000259" key="4">
    <source>
        <dbReference type="PROSITE" id="PS51671"/>
    </source>
</evidence>
<organism evidence="5 6">
    <name type="scientific">Solanum bulbocastanum</name>
    <name type="common">Wild potato</name>
    <dbReference type="NCBI Taxonomy" id="147425"/>
    <lineage>
        <taxon>Eukaryota</taxon>
        <taxon>Viridiplantae</taxon>
        <taxon>Streptophyta</taxon>
        <taxon>Embryophyta</taxon>
        <taxon>Tracheophyta</taxon>
        <taxon>Spermatophyta</taxon>
        <taxon>Magnoliopsida</taxon>
        <taxon>eudicotyledons</taxon>
        <taxon>Gunneridae</taxon>
        <taxon>Pentapetalae</taxon>
        <taxon>asterids</taxon>
        <taxon>lamiids</taxon>
        <taxon>Solanales</taxon>
        <taxon>Solanaceae</taxon>
        <taxon>Solanoideae</taxon>
        <taxon>Solaneae</taxon>
        <taxon>Solanum</taxon>
    </lineage>
</organism>
<protein>
    <recommendedName>
        <fullName evidence="3">ACT domain-containing protein ACR</fullName>
    </recommendedName>
    <alternativeName>
        <fullName evidence="3">Protein ACT DOMAIN REPEATS</fullName>
    </alternativeName>
</protein>
<feature type="repeat" description="PPR" evidence="2">
    <location>
        <begin position="611"/>
        <end position="645"/>
    </location>
</feature>
<dbReference type="CDD" id="cd04897">
    <property type="entry name" value="ACT_ACR_3"/>
    <property type="match status" value="1"/>
</dbReference>
<dbReference type="Gene3D" id="1.25.40.10">
    <property type="entry name" value="Tetratricopeptide repeat domain"/>
    <property type="match status" value="3"/>
</dbReference>
<gene>
    <name evidence="5" type="ORF">RDI58_006588</name>
</gene>
<name>A0AAN8U246_SOLBU</name>
<dbReference type="PROSITE" id="PS51375">
    <property type="entry name" value="PPR"/>
    <property type="match status" value="4"/>
</dbReference>
<dbReference type="PROSITE" id="PS51671">
    <property type="entry name" value="ACT"/>
    <property type="match status" value="3"/>
</dbReference>
<dbReference type="InterPro" id="IPR040217">
    <property type="entry name" value="ACR1-12"/>
</dbReference>
<dbReference type="PANTHER" id="PTHR31096:SF55">
    <property type="entry name" value="ACT DOMAIN-CONTAINING PROTEIN ACR6"/>
    <property type="match status" value="1"/>
</dbReference>
<dbReference type="InterPro" id="IPR045865">
    <property type="entry name" value="ACT-like_dom_sf"/>
</dbReference>
<dbReference type="NCBIfam" id="TIGR00756">
    <property type="entry name" value="PPR"/>
    <property type="match status" value="4"/>
</dbReference>
<keyword evidence="6" id="KW-1185">Reference proteome</keyword>
<evidence type="ECO:0000313" key="6">
    <source>
        <dbReference type="Proteomes" id="UP001371456"/>
    </source>
</evidence>
<proteinExistence type="predicted"/>
<dbReference type="Pfam" id="PF01842">
    <property type="entry name" value="ACT"/>
    <property type="match status" value="2"/>
</dbReference>
<evidence type="ECO:0000313" key="5">
    <source>
        <dbReference type="EMBL" id="KAK6798885.1"/>
    </source>
</evidence>
<evidence type="ECO:0000256" key="2">
    <source>
        <dbReference type="PROSITE-ProRule" id="PRU00708"/>
    </source>
</evidence>
<accession>A0AAN8U246</accession>
<keyword evidence="1 3" id="KW-0677">Repeat</keyword>
<dbReference type="PANTHER" id="PTHR31096">
    <property type="entry name" value="ACT DOMAIN-CONTAINING PROTEIN ACR4-RELATED"/>
    <property type="match status" value="1"/>
</dbReference>
<dbReference type="Gene3D" id="3.30.70.260">
    <property type="match status" value="1"/>
</dbReference>
<feature type="domain" description="ACT" evidence="4">
    <location>
        <begin position="118"/>
        <end position="199"/>
    </location>
</feature>
<dbReference type="CDD" id="cd04926">
    <property type="entry name" value="ACT_ACR_4"/>
    <property type="match status" value="1"/>
</dbReference>
<reference evidence="5 6" key="1">
    <citation type="submission" date="2024-02" db="EMBL/GenBank/DDBJ databases">
        <title>de novo genome assembly of Solanum bulbocastanum strain 11H21.</title>
        <authorList>
            <person name="Hosaka A.J."/>
        </authorList>
    </citation>
    <scope>NUCLEOTIDE SEQUENCE [LARGE SCALE GENOMIC DNA]</scope>
    <source>
        <tissue evidence="5">Young leaves</tissue>
    </source>
</reference>